<dbReference type="PROSITE" id="PS01173">
    <property type="entry name" value="LIPASE_GDXG_HIS"/>
    <property type="match status" value="1"/>
</dbReference>
<evidence type="ECO:0000313" key="11">
    <source>
        <dbReference type="EMBL" id="KAK1755711.1"/>
    </source>
</evidence>
<dbReference type="GO" id="GO:0016020">
    <property type="term" value="C:membrane"/>
    <property type="evidence" value="ECO:0007669"/>
    <property type="project" value="UniProtKB-SubCell"/>
</dbReference>
<evidence type="ECO:0000256" key="1">
    <source>
        <dbReference type="ARBA" id="ARBA00004167"/>
    </source>
</evidence>
<dbReference type="EC" id="1.3.1.72" evidence="3"/>
<dbReference type="InterPro" id="IPR016166">
    <property type="entry name" value="FAD-bd_PCMH"/>
</dbReference>
<keyword evidence="6" id="KW-1133">Transmembrane helix</keyword>
<dbReference type="SUPFAM" id="SSF56176">
    <property type="entry name" value="FAD-binding/transporter-associated domain-like"/>
    <property type="match status" value="1"/>
</dbReference>
<dbReference type="InterPro" id="IPR006094">
    <property type="entry name" value="Oxid_FAD_bind_N"/>
</dbReference>
<dbReference type="SUPFAM" id="SSF53474">
    <property type="entry name" value="alpha/beta-Hydrolases"/>
    <property type="match status" value="1"/>
</dbReference>
<accession>A0AAJ0F5G3</accession>
<dbReference type="FunFam" id="3.30.465.10:FF:000031">
    <property type="entry name" value="FAD binding domain protein"/>
    <property type="match status" value="1"/>
</dbReference>
<dbReference type="InterPro" id="IPR016169">
    <property type="entry name" value="FAD-bd_PCMH_sub2"/>
</dbReference>
<dbReference type="Pfam" id="PF01565">
    <property type="entry name" value="FAD_binding_4"/>
    <property type="match status" value="1"/>
</dbReference>
<dbReference type="Gene3D" id="3.40.50.1820">
    <property type="entry name" value="alpha/beta hydrolase"/>
    <property type="match status" value="1"/>
</dbReference>
<dbReference type="PANTHER" id="PTHR10801:SF10">
    <property type="entry name" value="FAD BINDING DOMAIN PROTEIN (AFU_ORTHOLOGUE AFUA_6G14300)"/>
    <property type="match status" value="1"/>
</dbReference>
<evidence type="ECO:0000256" key="6">
    <source>
        <dbReference type="ARBA" id="ARBA00022989"/>
    </source>
</evidence>
<dbReference type="GO" id="GO:0005737">
    <property type="term" value="C:cytoplasm"/>
    <property type="evidence" value="ECO:0007669"/>
    <property type="project" value="TreeGrafter"/>
</dbReference>
<evidence type="ECO:0000256" key="9">
    <source>
        <dbReference type="SAM" id="MobiDB-lite"/>
    </source>
</evidence>
<evidence type="ECO:0000256" key="3">
    <source>
        <dbReference type="ARBA" id="ARBA00012405"/>
    </source>
</evidence>
<evidence type="ECO:0000313" key="12">
    <source>
        <dbReference type="Proteomes" id="UP001239445"/>
    </source>
</evidence>
<dbReference type="InterPro" id="IPR029058">
    <property type="entry name" value="AB_hydrolase_fold"/>
</dbReference>
<dbReference type="InterPro" id="IPR040165">
    <property type="entry name" value="Diminuto-like"/>
</dbReference>
<dbReference type="GO" id="GO:0071949">
    <property type="term" value="F:FAD binding"/>
    <property type="evidence" value="ECO:0007669"/>
    <property type="project" value="InterPro"/>
</dbReference>
<reference evidence="11" key="1">
    <citation type="submission" date="2023-06" db="EMBL/GenBank/DDBJ databases">
        <title>Genome-scale phylogeny and comparative genomics of the fungal order Sordariales.</title>
        <authorList>
            <consortium name="Lawrence Berkeley National Laboratory"/>
            <person name="Hensen N."/>
            <person name="Bonometti L."/>
            <person name="Westerberg I."/>
            <person name="Brannstrom I.O."/>
            <person name="Guillou S."/>
            <person name="Cros-Aarteil S."/>
            <person name="Calhoun S."/>
            <person name="Haridas S."/>
            <person name="Kuo A."/>
            <person name="Mondo S."/>
            <person name="Pangilinan J."/>
            <person name="Riley R."/>
            <person name="Labutti K."/>
            <person name="Andreopoulos B."/>
            <person name="Lipzen A."/>
            <person name="Chen C."/>
            <person name="Yanf M."/>
            <person name="Daum C."/>
            <person name="Ng V."/>
            <person name="Clum A."/>
            <person name="Steindorff A."/>
            <person name="Ohm R."/>
            <person name="Martin F."/>
            <person name="Silar P."/>
            <person name="Natvig D."/>
            <person name="Lalanne C."/>
            <person name="Gautier V."/>
            <person name="Ament-Velasquez S.L."/>
            <person name="Kruys A."/>
            <person name="Hutchinson M.I."/>
            <person name="Powell A.J."/>
            <person name="Barry K."/>
            <person name="Miller A.N."/>
            <person name="Grigoriev I.V."/>
            <person name="Debuchy R."/>
            <person name="Gladieux P."/>
            <person name="Thoren M.H."/>
            <person name="Johannesson H."/>
        </authorList>
    </citation>
    <scope>NUCLEOTIDE SEQUENCE</scope>
    <source>
        <strain evidence="11">PSN4</strain>
    </source>
</reference>
<dbReference type="Pfam" id="PF07859">
    <property type="entry name" value="Abhydrolase_3"/>
    <property type="match status" value="1"/>
</dbReference>
<keyword evidence="12" id="KW-1185">Reference proteome</keyword>
<dbReference type="InterPro" id="IPR036318">
    <property type="entry name" value="FAD-bd_PCMH-like_sf"/>
</dbReference>
<organism evidence="11 12">
    <name type="scientific">Echria macrotheca</name>
    <dbReference type="NCBI Taxonomy" id="438768"/>
    <lineage>
        <taxon>Eukaryota</taxon>
        <taxon>Fungi</taxon>
        <taxon>Dikarya</taxon>
        <taxon>Ascomycota</taxon>
        <taxon>Pezizomycotina</taxon>
        <taxon>Sordariomycetes</taxon>
        <taxon>Sordariomycetidae</taxon>
        <taxon>Sordariales</taxon>
        <taxon>Schizotheciaceae</taxon>
        <taxon>Echria</taxon>
    </lineage>
</organism>
<dbReference type="GO" id="GO:0000246">
    <property type="term" value="F:Delta24(24-1) sterol reductase activity"/>
    <property type="evidence" value="ECO:0007669"/>
    <property type="project" value="TreeGrafter"/>
</dbReference>
<dbReference type="GO" id="GO:0050614">
    <property type="term" value="F:Delta24-sterol reductase activity"/>
    <property type="evidence" value="ECO:0007669"/>
    <property type="project" value="UniProtKB-EC"/>
</dbReference>
<feature type="compositionally biased region" description="Basic and acidic residues" evidence="9">
    <location>
        <begin position="467"/>
        <end position="479"/>
    </location>
</feature>
<dbReference type="PROSITE" id="PS01174">
    <property type="entry name" value="LIPASE_GDXG_SER"/>
    <property type="match status" value="1"/>
</dbReference>
<keyword evidence="4" id="KW-0812">Transmembrane</keyword>
<name>A0AAJ0F5G3_9PEZI</name>
<feature type="domain" description="FAD-binding PCMH-type" evidence="10">
    <location>
        <begin position="472"/>
        <end position="647"/>
    </location>
</feature>
<protein>
    <recommendedName>
        <fullName evidence="3">Delta(24)-sterol reductase</fullName>
        <ecNumber evidence="3">1.3.1.72</ecNumber>
    </recommendedName>
</protein>
<dbReference type="Proteomes" id="UP001239445">
    <property type="component" value="Unassembled WGS sequence"/>
</dbReference>
<evidence type="ECO:0000256" key="8">
    <source>
        <dbReference type="PROSITE-ProRule" id="PRU10038"/>
    </source>
</evidence>
<evidence type="ECO:0000256" key="7">
    <source>
        <dbReference type="ARBA" id="ARBA00023136"/>
    </source>
</evidence>
<dbReference type="EMBL" id="MU839833">
    <property type="protein sequence ID" value="KAK1755711.1"/>
    <property type="molecule type" value="Genomic_DNA"/>
</dbReference>
<dbReference type="InterPro" id="IPR033140">
    <property type="entry name" value="Lipase_GDXG_put_SER_AS"/>
</dbReference>
<evidence type="ECO:0000256" key="4">
    <source>
        <dbReference type="ARBA" id="ARBA00022692"/>
    </source>
</evidence>
<dbReference type="AlphaFoldDB" id="A0AAJ0F5G3"/>
<dbReference type="PROSITE" id="PS51387">
    <property type="entry name" value="FAD_PCMH"/>
    <property type="match status" value="1"/>
</dbReference>
<dbReference type="InterPro" id="IPR002168">
    <property type="entry name" value="Lipase_GDXG_HIS_AS"/>
</dbReference>
<dbReference type="PANTHER" id="PTHR10801">
    <property type="entry name" value="24-DEHYDROCHOLESTEROL REDUCTASE"/>
    <property type="match status" value="1"/>
</dbReference>
<keyword evidence="5 11" id="KW-0378">Hydrolase</keyword>
<feature type="region of interest" description="Disordered" evidence="9">
    <location>
        <begin position="459"/>
        <end position="479"/>
    </location>
</feature>
<proteinExistence type="inferred from homology"/>
<evidence type="ECO:0000259" key="10">
    <source>
        <dbReference type="PROSITE" id="PS51387"/>
    </source>
</evidence>
<comment type="similarity">
    <text evidence="2">Belongs to the 'GDXG' lipolytic enzyme family.</text>
</comment>
<dbReference type="InterPro" id="IPR013094">
    <property type="entry name" value="AB_hydrolase_3"/>
</dbReference>
<comment type="caution">
    <text evidence="11">The sequence shown here is derived from an EMBL/GenBank/DDBJ whole genome shotgun (WGS) entry which is preliminary data.</text>
</comment>
<feature type="active site" evidence="8">
    <location>
        <position position="255"/>
    </location>
</feature>
<gene>
    <name evidence="11" type="ORF">QBC47DRAFT_452214</name>
</gene>
<evidence type="ECO:0000256" key="5">
    <source>
        <dbReference type="ARBA" id="ARBA00022801"/>
    </source>
</evidence>
<dbReference type="GO" id="GO:0008202">
    <property type="term" value="P:steroid metabolic process"/>
    <property type="evidence" value="ECO:0007669"/>
    <property type="project" value="TreeGrafter"/>
</dbReference>
<dbReference type="Gene3D" id="3.30.465.10">
    <property type="match status" value="1"/>
</dbReference>
<dbReference type="GO" id="GO:0016787">
    <property type="term" value="F:hydrolase activity"/>
    <property type="evidence" value="ECO:0007669"/>
    <property type="project" value="UniProtKB-KW"/>
</dbReference>
<keyword evidence="7" id="KW-0472">Membrane</keyword>
<evidence type="ECO:0000256" key="2">
    <source>
        <dbReference type="ARBA" id="ARBA00010515"/>
    </source>
</evidence>
<comment type="subcellular location">
    <subcellularLocation>
        <location evidence="1">Membrane</location>
        <topology evidence="1">Single-pass membrane protein</topology>
    </subcellularLocation>
</comment>
<sequence>MASQQQQPVPVDKTDYQPGLLISLVPKIPLILRTTILHLLHLTKQSQYLDLRTELITTTLKSFMTPDVPISITATQRHLVKEIEVKGPLWVAKYACPAPQDDGIQQAVAAAIEGLRESSPSGEEFKLKMPEAAAVEAEWTGHRSGADPKSRLPDIPEKAKYAELMKEVTHPTTVLYFHGGAFWLMDPATHRTTTRRLAKLTGGRTYSVRYRLAPKHPFPSALMDALESYLCLLYPPPGAFHEPVAAEHVVFAGDSAGGNLALSLLQTLLYLKRTNTPVLWQGVSRQVPLPAGVGVNSPWVDITHSMPSCDANSDYDYLPSLRQQLAFEPVRRKCAQWPTDPPRAMVYAADELVMHPLVSVILARDWTGAPPLWICTGRELLADEDKFTAKKFWADGVPVVYDEFEGMPHCFALLFGGNPEGRRCLDGWAGFARRVVDGEEVKSKFSLIKARSCEEVEVDPKGLSPYSREESGDKSQKKMERHAASVAKIAGAVRAYFEKGEAYRIFHGSTNSTRPRSSLGPPPKSVDISALSQVLQVDSQKKIALVEPNVPMDALVEATLPHGLVPPVVMEFPGITAGGGFAGTAGESSSFRHGFFDDTVEKVEMVLADGEVVSASRTERGDLFRGAAGAVGTLGVTTLLEVKLMEAKKFVRTRYRRTNSVSEAVEAIRDEMGKAENDYVDGILFGEDHGVVVTGTLTDTKPEGGKVQTFSGAWDPWFYLHARDKTASAGMEEDYVPLAEYLFRYDRGGFWVGAAAFRYFWMVPFTRATRWFLDDFLHTRMMYRALHGSGESARFVVQDIAMPFSTAEDLVKYTSKELNIWPLWLCPLQRRAPPTFHPHTTTPADRKRDGKEEDMMLNIGVWGWGPNDPRKFVEKNRALEKKVAELGGMKWLYAHTYYPADEFWGMYGGRGWYDALRQKYKASTLPTVHDKVFVDPEGSASKKRGWMRKLPLIPGLYGIAKSIQSRDYMLHRDAKWKWKGDEQ</sequence>